<name>A0A6J7D8U8_9ZZZZ</name>
<keyword evidence="3" id="KW-0812">Transmembrane</keyword>
<evidence type="ECO:0000256" key="2">
    <source>
        <dbReference type="ARBA" id="ARBA00023315"/>
    </source>
</evidence>
<dbReference type="EMBL" id="CAFBLU010000005">
    <property type="protein sequence ID" value="CAB4865588.1"/>
    <property type="molecule type" value="Genomic_DNA"/>
</dbReference>
<dbReference type="InterPro" id="IPR002123">
    <property type="entry name" value="Plipid/glycerol_acylTrfase"/>
</dbReference>
<evidence type="ECO:0000256" key="1">
    <source>
        <dbReference type="ARBA" id="ARBA00022679"/>
    </source>
</evidence>
<evidence type="ECO:0000313" key="5">
    <source>
        <dbReference type="EMBL" id="CAB4865588.1"/>
    </source>
</evidence>
<dbReference type="PANTHER" id="PTHR10434">
    <property type="entry name" value="1-ACYL-SN-GLYCEROL-3-PHOSPHATE ACYLTRANSFERASE"/>
    <property type="match status" value="1"/>
</dbReference>
<dbReference type="Pfam" id="PF01553">
    <property type="entry name" value="Acyltransferase"/>
    <property type="match status" value="1"/>
</dbReference>
<sequence length="360" mass="39841">MGRRKSIERDEPRAVTFRRRVKSIPIVLSLFVVVTALLPVVLLVAAVADIYWMTVKKKPAVFIRVIVFSEGYLIAEFVGMIALLVTWIVSLGGRNQRILRGSAFWVQQAWAGWMMWVAVKAFRIKLEVEGRENATPGPYIEFIRHSSIVDNVLSAVTISGPLRIELNYVLKRELLADPCFDIAGRRLTNHFVNRDSGDPREIDRVRALTSNLSERQGALIYPEGTRVSDKRRLKALKAIGKNRPERAEKMSVLKYCLPPRHGGPLALLDAAPEADVVLVVHAGLEGMRGIKDVIDGGLVDTRIVVQIIRVPRASIPAGPAAADWLDDTWIAIDHWVGEAVEAIEAGGAVPSFTVPEPVTV</sequence>
<dbReference type="GO" id="GO:0003841">
    <property type="term" value="F:1-acylglycerol-3-phosphate O-acyltransferase activity"/>
    <property type="evidence" value="ECO:0007669"/>
    <property type="project" value="TreeGrafter"/>
</dbReference>
<keyword evidence="3" id="KW-0472">Membrane</keyword>
<keyword evidence="3" id="KW-1133">Transmembrane helix</keyword>
<keyword evidence="1" id="KW-0808">Transferase</keyword>
<gene>
    <name evidence="5" type="ORF">UFOPK3444_00430</name>
</gene>
<dbReference type="SUPFAM" id="SSF69593">
    <property type="entry name" value="Glycerol-3-phosphate (1)-acyltransferase"/>
    <property type="match status" value="1"/>
</dbReference>
<accession>A0A6J7D8U8</accession>
<dbReference type="PANTHER" id="PTHR10434:SF11">
    <property type="entry name" value="1-ACYL-SN-GLYCEROL-3-PHOSPHATE ACYLTRANSFERASE"/>
    <property type="match status" value="1"/>
</dbReference>
<feature type="transmembrane region" description="Helical" evidence="3">
    <location>
        <begin position="72"/>
        <end position="92"/>
    </location>
</feature>
<reference evidence="5" key="1">
    <citation type="submission" date="2020-05" db="EMBL/GenBank/DDBJ databases">
        <authorList>
            <person name="Chiriac C."/>
            <person name="Salcher M."/>
            <person name="Ghai R."/>
            <person name="Kavagutti S V."/>
        </authorList>
    </citation>
    <scope>NUCLEOTIDE SEQUENCE</scope>
</reference>
<feature type="transmembrane region" description="Helical" evidence="3">
    <location>
        <begin position="26"/>
        <end position="52"/>
    </location>
</feature>
<feature type="domain" description="Phospholipid/glycerol acyltransferase" evidence="4">
    <location>
        <begin position="126"/>
        <end position="235"/>
    </location>
</feature>
<proteinExistence type="predicted"/>
<evidence type="ECO:0000256" key="3">
    <source>
        <dbReference type="SAM" id="Phobius"/>
    </source>
</evidence>
<organism evidence="5">
    <name type="scientific">freshwater metagenome</name>
    <dbReference type="NCBI Taxonomy" id="449393"/>
    <lineage>
        <taxon>unclassified sequences</taxon>
        <taxon>metagenomes</taxon>
        <taxon>ecological metagenomes</taxon>
    </lineage>
</organism>
<evidence type="ECO:0000259" key="4">
    <source>
        <dbReference type="Pfam" id="PF01553"/>
    </source>
</evidence>
<dbReference type="GO" id="GO:0006654">
    <property type="term" value="P:phosphatidic acid biosynthetic process"/>
    <property type="evidence" value="ECO:0007669"/>
    <property type="project" value="TreeGrafter"/>
</dbReference>
<dbReference type="AlphaFoldDB" id="A0A6J7D8U8"/>
<protein>
    <submittedName>
        <fullName evidence="5">Unannotated protein</fullName>
    </submittedName>
</protein>
<keyword evidence="2" id="KW-0012">Acyltransferase</keyword>